<dbReference type="OrthoDB" id="714262at2"/>
<dbReference type="AlphaFoldDB" id="A0A7K0G089"/>
<dbReference type="RefSeq" id="WP_154281470.1">
    <property type="nucleotide sequence ID" value="NZ_JBHUJQ010000001.1"/>
</dbReference>
<reference evidence="1 2" key="1">
    <citation type="submission" date="2019-11" db="EMBL/GenBank/DDBJ databases">
        <title>Pedobacter petrophilus genome.</title>
        <authorList>
            <person name="Feldbauer M.J."/>
            <person name="Newman J.D."/>
        </authorList>
    </citation>
    <scope>NUCLEOTIDE SEQUENCE [LARGE SCALE GENOMIC DNA]</scope>
    <source>
        <strain evidence="1 2">LMG 29686</strain>
    </source>
</reference>
<evidence type="ECO:0000313" key="2">
    <source>
        <dbReference type="Proteomes" id="UP000487757"/>
    </source>
</evidence>
<evidence type="ECO:0008006" key="3">
    <source>
        <dbReference type="Google" id="ProtNLM"/>
    </source>
</evidence>
<sequence>MKALLTPLFILYFVFMPEKSNAQQIAAKGVILEKGTATRIALALITDTNNHVSVGSNDMGFFQIKAKIGDTLWFFKRHFQDQFAVVSSEKDLLINLIRADMILEEVTIKAENKQENLFAVRQEHRKKTYFYGKKRNPLYYLRSPIAAILELFGSDRKNAKRFDRHLDKEEKELEVDRYFNLSLVKAHTNLTGKTLEKFMLDFRPKHEQIKNWNTYDAAGYIKRSANFYLDTLKRE</sequence>
<protein>
    <recommendedName>
        <fullName evidence="3">Carboxypeptidase-like regulatory domain-containing protein</fullName>
    </recommendedName>
</protein>
<name>A0A7K0G089_9SPHI</name>
<keyword evidence="2" id="KW-1185">Reference proteome</keyword>
<accession>A0A7K0G089</accession>
<gene>
    <name evidence="1" type="ORF">GJU39_13975</name>
</gene>
<dbReference type="EMBL" id="WKKH01000021">
    <property type="protein sequence ID" value="MRX77195.1"/>
    <property type="molecule type" value="Genomic_DNA"/>
</dbReference>
<organism evidence="1 2">
    <name type="scientific">Pedobacter petrophilus</name>
    <dbReference type="NCBI Taxonomy" id="1908241"/>
    <lineage>
        <taxon>Bacteria</taxon>
        <taxon>Pseudomonadati</taxon>
        <taxon>Bacteroidota</taxon>
        <taxon>Sphingobacteriia</taxon>
        <taxon>Sphingobacteriales</taxon>
        <taxon>Sphingobacteriaceae</taxon>
        <taxon>Pedobacter</taxon>
    </lineage>
</organism>
<evidence type="ECO:0000313" key="1">
    <source>
        <dbReference type="EMBL" id="MRX77195.1"/>
    </source>
</evidence>
<comment type="caution">
    <text evidence="1">The sequence shown here is derived from an EMBL/GenBank/DDBJ whole genome shotgun (WGS) entry which is preliminary data.</text>
</comment>
<proteinExistence type="predicted"/>
<dbReference type="Proteomes" id="UP000487757">
    <property type="component" value="Unassembled WGS sequence"/>
</dbReference>